<protein>
    <submittedName>
        <fullName evidence="1">Uncharacterized protein</fullName>
    </submittedName>
</protein>
<dbReference type="AlphaFoldDB" id="A0A897NNV7"/>
<accession>A0A897NNV7</accession>
<dbReference type="EMBL" id="CP064791">
    <property type="protein sequence ID" value="QSG14452.1"/>
    <property type="molecule type" value="Genomic_DNA"/>
</dbReference>
<dbReference type="Proteomes" id="UP000663292">
    <property type="component" value="Chromosome"/>
</dbReference>
<evidence type="ECO:0000313" key="1">
    <source>
        <dbReference type="EMBL" id="QSG14452.1"/>
    </source>
</evidence>
<name>A0A897NNV7_9EURY</name>
<keyword evidence="2" id="KW-1185">Reference proteome</keyword>
<reference evidence="1 2" key="1">
    <citation type="submission" date="2020-11" db="EMBL/GenBank/DDBJ databases">
        <title>Carbohydrate-dependent, anaerobic sulfur respiration: A novel catabolism in halophilic archaea.</title>
        <authorList>
            <person name="Sorokin D.Y."/>
            <person name="Messina E."/>
            <person name="Smedile F."/>
            <person name="La Cono V."/>
            <person name="Hallsworth J.E."/>
            <person name="Yakimov M.M."/>
        </authorList>
    </citation>
    <scope>NUCLEOTIDE SEQUENCE [LARGE SCALE GENOMIC DNA]</scope>
    <source>
        <strain evidence="1 2">HSR-Est</strain>
    </source>
</reference>
<evidence type="ECO:0000313" key="2">
    <source>
        <dbReference type="Proteomes" id="UP000663292"/>
    </source>
</evidence>
<proteinExistence type="predicted"/>
<gene>
    <name evidence="1" type="ORF">HSEST_0911</name>
</gene>
<sequence>MDSESSGVTVLRPAIVHPAAMSEFETYTCEHCGESFRAHPSANAAENGYCSPACESAGKSL</sequence>
<organism evidence="1 2">
    <name type="scientific">Halapricum desulfuricans</name>
    <dbReference type="NCBI Taxonomy" id="2841257"/>
    <lineage>
        <taxon>Archaea</taxon>
        <taxon>Methanobacteriati</taxon>
        <taxon>Methanobacteriota</taxon>
        <taxon>Stenosarchaea group</taxon>
        <taxon>Halobacteria</taxon>
        <taxon>Halobacteriales</taxon>
        <taxon>Haloarculaceae</taxon>
        <taxon>Halapricum</taxon>
    </lineage>
</organism>